<dbReference type="Proteomes" id="UP000824881">
    <property type="component" value="Unassembled WGS sequence"/>
</dbReference>
<organism evidence="1 2">
    <name type="scientific">Pleurotus cornucopiae</name>
    <name type="common">Cornucopia mushroom</name>
    <dbReference type="NCBI Taxonomy" id="5321"/>
    <lineage>
        <taxon>Eukaryota</taxon>
        <taxon>Fungi</taxon>
        <taxon>Dikarya</taxon>
        <taxon>Basidiomycota</taxon>
        <taxon>Agaricomycotina</taxon>
        <taxon>Agaricomycetes</taxon>
        <taxon>Agaricomycetidae</taxon>
        <taxon>Agaricales</taxon>
        <taxon>Pleurotineae</taxon>
        <taxon>Pleurotaceae</taxon>
        <taxon>Pleurotus</taxon>
    </lineage>
</organism>
<protein>
    <submittedName>
        <fullName evidence="1">Uncharacterized protein</fullName>
    </submittedName>
</protein>
<comment type="caution">
    <text evidence="1">The sequence shown here is derived from an EMBL/GenBank/DDBJ whole genome shotgun (WGS) entry which is preliminary data.</text>
</comment>
<sequence length="424" mass="44772">MRPGPGTWVNDRTRPNIHFAFPSSFSSSTAWVARSVPPPSLPPSHPNGAHRSSIALFLLQNALVNAQGNLATFPATPLASKHFAYPTGLPYQADSEQLIRGTQTGYNICNSTTENQHSLCQTSFLNALDATAPHVVHCTRFADFCLWAPINPNSTIPDTEGEEVAWCTKPGRGTRLIPAGALKGVQFMRTPDYIQAVGFIDQSLINIQTGDFGGELDPHGADLRGNPLGGLVYSTAWSGNNDSFTQVIEWHNFMGGDAFCFKVCDPSRPNAANFCQHIYDRIGCAYNAPNNAQNGTFEACAGENQDFPGIYTVNGAVLTYTQPPEALGVITTLPYQPRVPASSNCVPFESAALFTALATVTPSGSAVPSASGSSAVGARSSSLGTGTGTGSAQNANQTQDNGGVIMMSGLFSLSGFILCALLLS</sequence>
<dbReference type="EMBL" id="WQMT02000002">
    <property type="protein sequence ID" value="KAG9227069.1"/>
    <property type="molecule type" value="Genomic_DNA"/>
</dbReference>
<proteinExistence type="predicted"/>
<keyword evidence="2" id="KW-1185">Reference proteome</keyword>
<name>A0ACB7J904_PLECO</name>
<accession>A0ACB7J904</accession>
<evidence type="ECO:0000313" key="1">
    <source>
        <dbReference type="EMBL" id="KAG9227069.1"/>
    </source>
</evidence>
<evidence type="ECO:0000313" key="2">
    <source>
        <dbReference type="Proteomes" id="UP000824881"/>
    </source>
</evidence>
<gene>
    <name evidence="1" type="ORF">CCMSSC00406_0008269</name>
</gene>
<reference evidence="1 2" key="1">
    <citation type="journal article" date="2021" name="Appl. Environ. Microbiol.">
        <title>Genetic linkage and physical mapping for an oyster mushroom Pleurotus cornucopiae and QTL analysis for the trait cap color.</title>
        <authorList>
            <person name="Zhang Y."/>
            <person name="Gao W."/>
            <person name="Sonnenberg A."/>
            <person name="Chen Q."/>
            <person name="Zhang J."/>
            <person name="Huang C."/>
        </authorList>
    </citation>
    <scope>NUCLEOTIDE SEQUENCE [LARGE SCALE GENOMIC DNA]</scope>
    <source>
        <strain evidence="1">CCMSSC00406</strain>
    </source>
</reference>